<dbReference type="InterPro" id="IPR013721">
    <property type="entry name" value="STAG"/>
</dbReference>
<dbReference type="InterPro" id="IPR039662">
    <property type="entry name" value="Cohesin_Scc3/SA"/>
</dbReference>
<evidence type="ECO:0000313" key="4">
    <source>
        <dbReference type="Proteomes" id="UP001476798"/>
    </source>
</evidence>
<comment type="caution">
    <text evidence="3">The sequence shown here is derived from an EMBL/GenBank/DDBJ whole genome shotgun (WGS) entry which is preliminary data.</text>
</comment>
<evidence type="ECO:0000313" key="3">
    <source>
        <dbReference type="EMBL" id="MEQ2188651.1"/>
    </source>
</evidence>
<protein>
    <recommendedName>
        <fullName evidence="2">STAG domain-containing protein</fullName>
    </recommendedName>
</protein>
<gene>
    <name evidence="3" type="ORF">GOODEAATRI_017185</name>
</gene>
<accession>A0ABV0PYS8</accession>
<dbReference type="PANTHER" id="PTHR11199:SF2">
    <property type="entry name" value="COHESIN SUBUNIT SA"/>
    <property type="match status" value="1"/>
</dbReference>
<dbReference type="Pfam" id="PF08514">
    <property type="entry name" value="STAG"/>
    <property type="match status" value="1"/>
</dbReference>
<organism evidence="3 4">
    <name type="scientific">Goodea atripinnis</name>
    <dbReference type="NCBI Taxonomy" id="208336"/>
    <lineage>
        <taxon>Eukaryota</taxon>
        <taxon>Metazoa</taxon>
        <taxon>Chordata</taxon>
        <taxon>Craniata</taxon>
        <taxon>Vertebrata</taxon>
        <taxon>Euteleostomi</taxon>
        <taxon>Actinopterygii</taxon>
        <taxon>Neopterygii</taxon>
        <taxon>Teleostei</taxon>
        <taxon>Neoteleostei</taxon>
        <taxon>Acanthomorphata</taxon>
        <taxon>Ovalentaria</taxon>
        <taxon>Atherinomorphae</taxon>
        <taxon>Cyprinodontiformes</taxon>
        <taxon>Goodeidae</taxon>
        <taxon>Goodea</taxon>
    </lineage>
</organism>
<name>A0ABV0PYS8_9TELE</name>
<proteinExistence type="inferred from homology"/>
<reference evidence="3 4" key="1">
    <citation type="submission" date="2021-06" db="EMBL/GenBank/DDBJ databases">
        <authorList>
            <person name="Palmer J.M."/>
        </authorList>
    </citation>
    <scope>NUCLEOTIDE SEQUENCE [LARGE SCALE GENOMIC DNA]</scope>
    <source>
        <strain evidence="3 4">GA_2019</strain>
        <tissue evidence="3">Muscle</tissue>
    </source>
</reference>
<dbReference type="Proteomes" id="UP001476798">
    <property type="component" value="Unassembled WGS sequence"/>
</dbReference>
<keyword evidence="4" id="KW-1185">Reference proteome</keyword>
<feature type="domain" description="STAG" evidence="2">
    <location>
        <begin position="4"/>
        <end position="72"/>
    </location>
</feature>
<dbReference type="PANTHER" id="PTHR11199">
    <property type="entry name" value="STROMAL ANTIGEN"/>
    <property type="match status" value="1"/>
</dbReference>
<sequence>DSAEYPLVQSGPSARWFHSEFCDFVSVLVAQCQHGVLFDSYLMNSLISLLTELSNSFVRAFRHTCTLAGFTPAEQAVIVEILIASVRQAAEGPALVGRSGAKKVSVVVTLLLPLCGFLSTSTQTVRWLKTRRSAS</sequence>
<comment type="similarity">
    <text evidence="1">Belongs to the SCC3 family.</text>
</comment>
<evidence type="ECO:0000256" key="1">
    <source>
        <dbReference type="ARBA" id="ARBA00005486"/>
    </source>
</evidence>
<dbReference type="EMBL" id="JAHRIO010091340">
    <property type="protein sequence ID" value="MEQ2188651.1"/>
    <property type="molecule type" value="Genomic_DNA"/>
</dbReference>
<feature type="non-terminal residue" evidence="3">
    <location>
        <position position="1"/>
    </location>
</feature>
<evidence type="ECO:0000259" key="2">
    <source>
        <dbReference type="Pfam" id="PF08514"/>
    </source>
</evidence>